<dbReference type="PROSITE" id="PS51485">
    <property type="entry name" value="PHYTOCYANIN"/>
    <property type="match status" value="1"/>
</dbReference>
<dbReference type="Pfam" id="PF02298">
    <property type="entry name" value="Cu_bind_like"/>
    <property type="match status" value="1"/>
</dbReference>
<feature type="chain" id="PRO_5016318627" description="Phytocyanin domain-containing protein" evidence="1">
    <location>
        <begin position="26"/>
        <end position="139"/>
    </location>
</feature>
<dbReference type="GO" id="GO:0009055">
    <property type="term" value="F:electron transfer activity"/>
    <property type="evidence" value="ECO:0007669"/>
    <property type="project" value="InterPro"/>
</dbReference>
<keyword evidence="1" id="KW-0732">Signal</keyword>
<feature type="signal peptide" evidence="1">
    <location>
        <begin position="1"/>
        <end position="25"/>
    </location>
</feature>
<keyword evidence="4" id="KW-1185">Reference proteome</keyword>
<evidence type="ECO:0000313" key="4">
    <source>
        <dbReference type="Proteomes" id="UP000250321"/>
    </source>
</evidence>
<evidence type="ECO:0000259" key="2">
    <source>
        <dbReference type="PROSITE" id="PS51485"/>
    </source>
</evidence>
<reference evidence="3 4" key="1">
    <citation type="submission" date="2018-02" db="EMBL/GenBank/DDBJ databases">
        <title>Draft genome of wild Prunus yedoensis var. nudiflora.</title>
        <authorList>
            <person name="Baek S."/>
            <person name="Kim J.-H."/>
            <person name="Choi K."/>
            <person name="Kim G.-B."/>
            <person name="Cho A."/>
            <person name="Jang H."/>
            <person name="Shin C.-H."/>
            <person name="Yu H.-J."/>
            <person name="Mun J.-H."/>
        </authorList>
    </citation>
    <scope>NUCLEOTIDE SEQUENCE [LARGE SCALE GENOMIC DNA]</scope>
    <source>
        <strain evidence="4">cv. Jeju island</strain>
        <tissue evidence="3">Leaf</tissue>
    </source>
</reference>
<accession>A0A314YBU6</accession>
<dbReference type="STRING" id="2094558.A0A314YBU6"/>
<dbReference type="PANTHER" id="PTHR34052">
    <property type="entry name" value="GLYCINE-RICH PROTEIN-LIKE"/>
    <property type="match status" value="1"/>
</dbReference>
<gene>
    <name evidence="3" type="ORF">Pyn_31096</name>
</gene>
<sequence>MALSYNARGFLLLVAAASLLAASEARTLVVGGSEGWRYGFNYTDWAFQNSPFYIKDQLVFKYENDSGYSVYQLPNLWSYIKCDFSKAKLLASETQGTGEGFKVELTEWRPSYFASGGKDVKNCKDGLMKLFAVPLPRWN</sequence>
<evidence type="ECO:0000256" key="1">
    <source>
        <dbReference type="SAM" id="SignalP"/>
    </source>
</evidence>
<dbReference type="PANTHER" id="PTHR34052:SF2">
    <property type="entry name" value="PLASTOCYANIN-LIKE DOMAIN PROTEIN"/>
    <property type="match status" value="1"/>
</dbReference>
<dbReference type="AlphaFoldDB" id="A0A314YBU6"/>
<comment type="caution">
    <text evidence="3">The sequence shown here is derived from an EMBL/GenBank/DDBJ whole genome shotgun (WGS) entry which is preliminary data.</text>
</comment>
<dbReference type="Proteomes" id="UP000250321">
    <property type="component" value="Unassembled WGS sequence"/>
</dbReference>
<dbReference type="InterPro" id="IPR008972">
    <property type="entry name" value="Cupredoxin"/>
</dbReference>
<feature type="domain" description="Phytocyanin" evidence="2">
    <location>
        <begin position="26"/>
        <end position="136"/>
    </location>
</feature>
<protein>
    <recommendedName>
        <fullName evidence="2">Phytocyanin domain-containing protein</fullName>
    </recommendedName>
</protein>
<dbReference type="InterPro" id="IPR003245">
    <property type="entry name" value="Phytocyanin_dom"/>
</dbReference>
<dbReference type="OrthoDB" id="1839683at2759"/>
<dbReference type="SUPFAM" id="SSF49503">
    <property type="entry name" value="Cupredoxins"/>
    <property type="match status" value="1"/>
</dbReference>
<name>A0A314YBU6_PRUYE</name>
<dbReference type="Gene3D" id="2.60.40.420">
    <property type="entry name" value="Cupredoxins - blue copper proteins"/>
    <property type="match status" value="1"/>
</dbReference>
<dbReference type="EMBL" id="PJQY01001342">
    <property type="protein sequence ID" value="PQQ03457.1"/>
    <property type="molecule type" value="Genomic_DNA"/>
</dbReference>
<organism evidence="3 4">
    <name type="scientific">Prunus yedoensis var. nudiflora</name>
    <dbReference type="NCBI Taxonomy" id="2094558"/>
    <lineage>
        <taxon>Eukaryota</taxon>
        <taxon>Viridiplantae</taxon>
        <taxon>Streptophyta</taxon>
        <taxon>Embryophyta</taxon>
        <taxon>Tracheophyta</taxon>
        <taxon>Spermatophyta</taxon>
        <taxon>Magnoliopsida</taxon>
        <taxon>eudicotyledons</taxon>
        <taxon>Gunneridae</taxon>
        <taxon>Pentapetalae</taxon>
        <taxon>rosids</taxon>
        <taxon>fabids</taxon>
        <taxon>Rosales</taxon>
        <taxon>Rosaceae</taxon>
        <taxon>Amygdaloideae</taxon>
        <taxon>Amygdaleae</taxon>
        <taxon>Prunus</taxon>
    </lineage>
</organism>
<evidence type="ECO:0000313" key="3">
    <source>
        <dbReference type="EMBL" id="PQQ03457.1"/>
    </source>
</evidence>
<proteinExistence type="predicted"/>